<dbReference type="EMBL" id="BARU01029460">
    <property type="protein sequence ID" value="GAH67179.1"/>
    <property type="molecule type" value="Genomic_DNA"/>
</dbReference>
<protein>
    <submittedName>
        <fullName evidence="1">Uncharacterized protein</fullName>
    </submittedName>
</protein>
<gene>
    <name evidence="1" type="ORF">S03H2_46865</name>
</gene>
<reference evidence="1" key="1">
    <citation type="journal article" date="2014" name="Front. Microbiol.">
        <title>High frequency of phylogenetically diverse reductive dehalogenase-homologous genes in deep subseafloor sedimentary metagenomes.</title>
        <authorList>
            <person name="Kawai M."/>
            <person name="Futagami T."/>
            <person name="Toyoda A."/>
            <person name="Takaki Y."/>
            <person name="Nishi S."/>
            <person name="Hori S."/>
            <person name="Arai W."/>
            <person name="Tsubouchi T."/>
            <person name="Morono Y."/>
            <person name="Uchiyama I."/>
            <person name="Ito T."/>
            <person name="Fujiyama A."/>
            <person name="Inagaki F."/>
            <person name="Takami H."/>
        </authorList>
    </citation>
    <scope>NUCLEOTIDE SEQUENCE</scope>
    <source>
        <strain evidence="1">Expedition CK06-06</strain>
    </source>
</reference>
<comment type="caution">
    <text evidence="1">The sequence shown here is derived from an EMBL/GenBank/DDBJ whole genome shotgun (WGS) entry which is preliminary data.</text>
</comment>
<name>X1IM33_9ZZZZ</name>
<evidence type="ECO:0000313" key="1">
    <source>
        <dbReference type="EMBL" id="GAH67179.1"/>
    </source>
</evidence>
<organism evidence="1">
    <name type="scientific">marine sediment metagenome</name>
    <dbReference type="NCBI Taxonomy" id="412755"/>
    <lineage>
        <taxon>unclassified sequences</taxon>
        <taxon>metagenomes</taxon>
        <taxon>ecological metagenomes</taxon>
    </lineage>
</organism>
<proteinExistence type="predicted"/>
<sequence>GNGTFVAHFDEVAKDRQARPLGERSECGKYRVFFHISIIIEILNFVNDRDSLVCAGVREPLLLKNEEGADATLHASPDLAKGTFARGIVGEFLYSVSAHESIRTRVRIDA</sequence>
<accession>X1IM33</accession>
<dbReference type="AlphaFoldDB" id="X1IM33"/>
<feature type="non-terminal residue" evidence="1">
    <location>
        <position position="1"/>
    </location>
</feature>